<dbReference type="InterPro" id="IPR001229">
    <property type="entry name" value="Jacalin-like_lectin_dom"/>
</dbReference>
<dbReference type="SUPFAM" id="SSF51101">
    <property type="entry name" value="Mannose-binding lectins"/>
    <property type="match status" value="1"/>
</dbReference>
<feature type="domain" description="Jacalin-type lectin" evidence="1">
    <location>
        <begin position="13"/>
        <end position="123"/>
    </location>
</feature>
<organism evidence="2 3">
    <name type="scientific">Somion occarium</name>
    <dbReference type="NCBI Taxonomy" id="3059160"/>
    <lineage>
        <taxon>Eukaryota</taxon>
        <taxon>Fungi</taxon>
        <taxon>Dikarya</taxon>
        <taxon>Basidiomycota</taxon>
        <taxon>Agaricomycotina</taxon>
        <taxon>Agaricomycetes</taxon>
        <taxon>Polyporales</taxon>
        <taxon>Cerrenaceae</taxon>
        <taxon>Somion</taxon>
    </lineage>
</organism>
<protein>
    <recommendedName>
        <fullName evidence="1">Jacalin-type lectin domain-containing protein</fullName>
    </recommendedName>
</protein>
<keyword evidence="3" id="KW-1185">Reference proteome</keyword>
<name>A0ABP1DFB2_9APHY</name>
<accession>A0ABP1DFB2</accession>
<evidence type="ECO:0000313" key="2">
    <source>
        <dbReference type="EMBL" id="CAL1706530.1"/>
    </source>
</evidence>
<dbReference type="PANTHER" id="PTHR46506">
    <property type="entry name" value="OS05G0143600 PROTEIN"/>
    <property type="match status" value="1"/>
</dbReference>
<dbReference type="InterPro" id="IPR036404">
    <property type="entry name" value="Jacalin-like_lectin_dom_sf"/>
</dbReference>
<dbReference type="Gene3D" id="2.100.10.30">
    <property type="entry name" value="Jacalin-like lectin domain"/>
    <property type="match status" value="1"/>
</dbReference>
<evidence type="ECO:0000313" key="3">
    <source>
        <dbReference type="Proteomes" id="UP001497453"/>
    </source>
</evidence>
<dbReference type="Pfam" id="PF01419">
    <property type="entry name" value="Jacalin"/>
    <property type="match status" value="1"/>
</dbReference>
<evidence type="ECO:0000259" key="1">
    <source>
        <dbReference type="Pfam" id="PF01419"/>
    </source>
</evidence>
<dbReference type="Proteomes" id="UP001497453">
    <property type="component" value="Chromosome 4"/>
</dbReference>
<sequence length="180" mass="19090">MSTMSMTITQSALFGGNQGDVFNDINVAGWPATQNIRKISKIVVRHGEIVDNIAVTYERTGGLGPDTQSHGGAGGTRVNTINLSESEFLVGVCGQCGPVVADYGPTSIQKLQFMIVDKARGAFRVEGPFANEARTGGTPFCVVGTIMALAGRTMVVTSQDQGTQRFMQSLSFFTPSNGFD</sequence>
<dbReference type="EMBL" id="OZ037947">
    <property type="protein sequence ID" value="CAL1706530.1"/>
    <property type="molecule type" value="Genomic_DNA"/>
</dbReference>
<proteinExistence type="predicted"/>
<gene>
    <name evidence="2" type="ORF">GFSPODELE1_LOCUS5921</name>
</gene>
<reference evidence="3" key="1">
    <citation type="submission" date="2024-04" db="EMBL/GenBank/DDBJ databases">
        <authorList>
            <person name="Shaw F."/>
            <person name="Minotto A."/>
        </authorList>
    </citation>
    <scope>NUCLEOTIDE SEQUENCE [LARGE SCALE GENOMIC DNA]</scope>
</reference>